<sequence>MASNLESIEGDICRFCFDPATPDSPLISPCSCGGSVKYLHLSCLRKWQRMVVVDQHTHPAFYEDDKRHHVCNICKSPYTCPPPTREELMRSFTGAEIASLIAPNRIIGSHAIFSETLNREITSSSRTAAEIEIVHPGLRSYLHWIRGAYLITEVDTDTGLQEIELESGDLGMLASLQDEIRGEGRTYRLDIPDPPPARPPPPSPSSPPPPPPQSLSREELLCSRKSPNGNVLVRYVATDGPSTGDDHILAINLARPLASLESFMKSHVASCYHKAKRKRPAFQFDDISIVHYSGGPCDDDKIRCCFVLGGNGKGWTMVKSLTMALLLAAHRASPPSPPSPLSPPLFSGATIKVTGLIAREDLNGELGVVLKYIPDLGRWNVRLRNGLGIQIKPSNLLPHDNLARGTVMAFWGDARWSRAQLLGEIARGHWGLCKASITDLLSEGVWAGLDGRLVFAPVTAMTDETMLRSRQEMEAMRRNFVAGEGDNEDGEEAEEEVEEEVDTSIDTSMED</sequence>
<dbReference type="EMBL" id="BRYA01000582">
    <property type="protein sequence ID" value="GMI24328.1"/>
    <property type="molecule type" value="Genomic_DNA"/>
</dbReference>
<evidence type="ECO:0000256" key="4">
    <source>
        <dbReference type="SAM" id="MobiDB-lite"/>
    </source>
</evidence>
<keyword evidence="3" id="KW-0862">Zinc</keyword>
<dbReference type="SUPFAM" id="SSF143456">
    <property type="entry name" value="VC0467-like"/>
    <property type="match status" value="1"/>
</dbReference>
<dbReference type="CDD" id="cd16495">
    <property type="entry name" value="RING_CH-C4HC3_MARCH"/>
    <property type="match status" value="1"/>
</dbReference>
<organism evidence="6 7">
    <name type="scientific">Triparma columacea</name>
    <dbReference type="NCBI Taxonomy" id="722753"/>
    <lineage>
        <taxon>Eukaryota</taxon>
        <taxon>Sar</taxon>
        <taxon>Stramenopiles</taxon>
        <taxon>Ochrophyta</taxon>
        <taxon>Bolidophyceae</taxon>
        <taxon>Parmales</taxon>
        <taxon>Triparmaceae</taxon>
        <taxon>Triparma</taxon>
    </lineage>
</organism>
<dbReference type="PANTHER" id="PTHR46210:SF1">
    <property type="entry name" value="FHA DOMAIN-CONTAINING PROTEIN"/>
    <property type="match status" value="1"/>
</dbReference>
<feature type="region of interest" description="Disordered" evidence="4">
    <location>
        <begin position="481"/>
        <end position="511"/>
    </location>
</feature>
<dbReference type="InterPro" id="IPR013083">
    <property type="entry name" value="Znf_RING/FYVE/PHD"/>
</dbReference>
<dbReference type="PROSITE" id="PS51292">
    <property type="entry name" value="ZF_RING_CH"/>
    <property type="match status" value="1"/>
</dbReference>
<dbReference type="AlphaFoldDB" id="A0A9W7FZ35"/>
<name>A0A9W7FZ35_9STRA</name>
<protein>
    <recommendedName>
        <fullName evidence="5">RING-CH-type domain-containing protein</fullName>
    </recommendedName>
</protein>
<evidence type="ECO:0000256" key="1">
    <source>
        <dbReference type="ARBA" id="ARBA00022723"/>
    </source>
</evidence>
<dbReference type="Gene3D" id="3.30.40.10">
    <property type="entry name" value="Zinc/RING finger domain, C3HC4 (zinc finger)"/>
    <property type="match status" value="1"/>
</dbReference>
<keyword evidence="1" id="KW-0479">Metal-binding</keyword>
<feature type="compositionally biased region" description="Acidic residues" evidence="4">
    <location>
        <begin position="485"/>
        <end position="511"/>
    </location>
</feature>
<dbReference type="PANTHER" id="PTHR46210">
    <property type="entry name" value="FHA DOMAIN-CONTAINING PROTEIN"/>
    <property type="match status" value="1"/>
</dbReference>
<evidence type="ECO:0000313" key="7">
    <source>
        <dbReference type="Proteomes" id="UP001165065"/>
    </source>
</evidence>
<evidence type="ECO:0000256" key="2">
    <source>
        <dbReference type="ARBA" id="ARBA00022771"/>
    </source>
</evidence>
<feature type="compositionally biased region" description="Pro residues" evidence="4">
    <location>
        <begin position="192"/>
        <end position="213"/>
    </location>
</feature>
<keyword evidence="2" id="KW-0863">Zinc-finger</keyword>
<dbReference type="GO" id="GO:0008270">
    <property type="term" value="F:zinc ion binding"/>
    <property type="evidence" value="ECO:0007669"/>
    <property type="project" value="UniProtKB-KW"/>
</dbReference>
<dbReference type="OrthoDB" id="264354at2759"/>
<accession>A0A9W7FZ35</accession>
<feature type="domain" description="RING-CH-type" evidence="5">
    <location>
        <begin position="5"/>
        <end position="81"/>
    </location>
</feature>
<dbReference type="SUPFAM" id="SSF57850">
    <property type="entry name" value="RING/U-box"/>
    <property type="match status" value="1"/>
</dbReference>
<keyword evidence="7" id="KW-1185">Reference proteome</keyword>
<evidence type="ECO:0000259" key="5">
    <source>
        <dbReference type="PROSITE" id="PS51292"/>
    </source>
</evidence>
<gene>
    <name evidence="6" type="ORF">TrCOL_g3978</name>
</gene>
<proteinExistence type="predicted"/>
<dbReference type="SMART" id="SM00744">
    <property type="entry name" value="RINGv"/>
    <property type="match status" value="1"/>
</dbReference>
<evidence type="ECO:0000313" key="6">
    <source>
        <dbReference type="EMBL" id="GMI24328.1"/>
    </source>
</evidence>
<comment type="caution">
    <text evidence="6">The sequence shown here is derived from an EMBL/GenBank/DDBJ whole genome shotgun (WGS) entry which is preliminary data.</text>
</comment>
<feature type="region of interest" description="Disordered" evidence="4">
    <location>
        <begin position="186"/>
        <end position="217"/>
    </location>
</feature>
<dbReference type="InterPro" id="IPR011016">
    <property type="entry name" value="Znf_RING-CH"/>
</dbReference>
<dbReference type="Proteomes" id="UP001165065">
    <property type="component" value="Unassembled WGS sequence"/>
</dbReference>
<dbReference type="Pfam" id="PF12906">
    <property type="entry name" value="RINGv"/>
    <property type="match status" value="1"/>
</dbReference>
<reference evidence="7" key="1">
    <citation type="journal article" date="2023" name="Commun. Biol.">
        <title>Genome analysis of Parmales, the sister group of diatoms, reveals the evolutionary specialization of diatoms from phago-mixotrophs to photoautotrophs.</title>
        <authorList>
            <person name="Ban H."/>
            <person name="Sato S."/>
            <person name="Yoshikawa S."/>
            <person name="Yamada K."/>
            <person name="Nakamura Y."/>
            <person name="Ichinomiya M."/>
            <person name="Sato N."/>
            <person name="Blanc-Mathieu R."/>
            <person name="Endo H."/>
            <person name="Kuwata A."/>
            <person name="Ogata H."/>
        </authorList>
    </citation>
    <scope>NUCLEOTIDE SEQUENCE [LARGE SCALE GENOMIC DNA]</scope>
</reference>
<evidence type="ECO:0000256" key="3">
    <source>
        <dbReference type="ARBA" id="ARBA00022833"/>
    </source>
</evidence>